<proteinExistence type="inferred from homology"/>
<dbReference type="InterPro" id="IPR023378">
    <property type="entry name" value="YheA/YmcA-like_dom_sf"/>
</dbReference>
<gene>
    <name evidence="2" type="primary">yheA</name>
    <name evidence="2" type="ORF">GCM10007425_16530</name>
</gene>
<comment type="caution">
    <text evidence="2">The sequence shown here is derived from an EMBL/GenBank/DDBJ whole genome shotgun (WGS) entry which is preliminary data.</text>
</comment>
<keyword evidence="3" id="KW-1185">Reference proteome</keyword>
<dbReference type="AlphaFoldDB" id="A0A917LGY4"/>
<evidence type="ECO:0000313" key="3">
    <source>
        <dbReference type="Proteomes" id="UP000616608"/>
    </source>
</evidence>
<dbReference type="SUPFAM" id="SSF158622">
    <property type="entry name" value="YheA/YmcA-like"/>
    <property type="match status" value="1"/>
</dbReference>
<reference evidence="2" key="1">
    <citation type="journal article" date="2014" name="Int. J. Syst. Evol. Microbiol.">
        <title>Complete genome sequence of Corynebacterium casei LMG S-19264T (=DSM 44701T), isolated from a smear-ripened cheese.</title>
        <authorList>
            <consortium name="US DOE Joint Genome Institute (JGI-PGF)"/>
            <person name="Walter F."/>
            <person name="Albersmeier A."/>
            <person name="Kalinowski J."/>
            <person name="Ruckert C."/>
        </authorList>
    </citation>
    <scope>NUCLEOTIDE SEQUENCE</scope>
    <source>
        <strain evidence="2">CGMCC 1.15760</strain>
    </source>
</reference>
<dbReference type="Proteomes" id="UP000616608">
    <property type="component" value="Unassembled WGS sequence"/>
</dbReference>
<organism evidence="2 3">
    <name type="scientific">Lysinibacillus alkalisoli</name>
    <dbReference type="NCBI Taxonomy" id="1911548"/>
    <lineage>
        <taxon>Bacteria</taxon>
        <taxon>Bacillati</taxon>
        <taxon>Bacillota</taxon>
        <taxon>Bacilli</taxon>
        <taxon>Bacillales</taxon>
        <taxon>Bacillaceae</taxon>
        <taxon>Lysinibacillus</taxon>
    </lineage>
</organism>
<evidence type="ECO:0000256" key="1">
    <source>
        <dbReference type="HAMAP-Rule" id="MF_01526"/>
    </source>
</evidence>
<dbReference type="EMBL" id="BMJT01000005">
    <property type="protein sequence ID" value="GGG22734.1"/>
    <property type="molecule type" value="Genomic_DNA"/>
</dbReference>
<dbReference type="Gene3D" id="1.20.1500.10">
    <property type="entry name" value="YheA/YmcA-like"/>
    <property type="match status" value="1"/>
</dbReference>
<dbReference type="InterPro" id="IPR010368">
    <property type="entry name" value="Com_YlbF"/>
</dbReference>
<dbReference type="RefSeq" id="WP_188614582.1">
    <property type="nucleotide sequence ID" value="NZ_BMJT01000005.1"/>
</dbReference>
<protein>
    <recommendedName>
        <fullName evidence="1">UPF0342 protein GCM10007425_16530</fullName>
    </recommendedName>
</protein>
<evidence type="ECO:0000313" key="2">
    <source>
        <dbReference type="EMBL" id="GGG22734.1"/>
    </source>
</evidence>
<accession>A0A917LGY4</accession>
<name>A0A917LGY4_9BACI</name>
<dbReference type="HAMAP" id="MF_01526">
    <property type="entry name" value="UPF0342"/>
    <property type="match status" value="1"/>
</dbReference>
<reference evidence="2" key="2">
    <citation type="submission" date="2020-09" db="EMBL/GenBank/DDBJ databases">
        <authorList>
            <person name="Sun Q."/>
            <person name="Zhou Y."/>
        </authorList>
    </citation>
    <scope>NUCLEOTIDE SEQUENCE</scope>
    <source>
        <strain evidence="2">CGMCC 1.15760</strain>
    </source>
</reference>
<dbReference type="Pfam" id="PF06133">
    <property type="entry name" value="Com_YlbF"/>
    <property type="match status" value="1"/>
</dbReference>
<sequence>MINIYDDINRLEATMRKTNEFKTLEEAIVLVKDDEEARTLFTNFRDVQMKLQEKQMAGEEILEDEYQHAQKVAQLAQQNPKILTMLEAEMAVSGMLQEVNRVLTKPIQAMYDNL</sequence>
<comment type="similarity">
    <text evidence="1">Belongs to the UPF0342 family.</text>
</comment>